<dbReference type="PROSITE" id="PS51257">
    <property type="entry name" value="PROKAR_LIPOPROTEIN"/>
    <property type="match status" value="1"/>
</dbReference>
<accession>A0A1H4JLG0</accession>
<gene>
    <name evidence="2" type="ORF">SAMN05192540_0413</name>
    <name evidence="1" type="ORF">SAMN05192545_0283</name>
</gene>
<dbReference type="RefSeq" id="WP_074669884.1">
    <property type="nucleotide sequence ID" value="NZ_JBDVAH010000002.1"/>
</dbReference>
<reference evidence="2 3" key="1">
    <citation type="submission" date="2016-10" db="EMBL/GenBank/DDBJ databases">
        <authorList>
            <person name="de Groot N.N."/>
        </authorList>
    </citation>
    <scope>NUCLEOTIDE SEQUENCE [LARGE SCALE GENOMIC DNA]</scope>
    <source>
        <strain evidence="2 3">MAR_2009_71</strain>
    </source>
</reference>
<dbReference type="Proteomes" id="UP000199574">
    <property type="component" value="Chromosome I"/>
</dbReference>
<evidence type="ECO:0000313" key="2">
    <source>
        <dbReference type="EMBL" id="SEB46472.1"/>
    </source>
</evidence>
<protein>
    <submittedName>
        <fullName evidence="2">Uncharacterized protein</fullName>
    </submittedName>
</protein>
<name>A0A1H4JLG0_9FLAO</name>
<evidence type="ECO:0000313" key="3">
    <source>
        <dbReference type="Proteomes" id="UP000183038"/>
    </source>
</evidence>
<dbReference type="EMBL" id="LT629754">
    <property type="protein sequence ID" value="SDR85041.1"/>
    <property type="molecule type" value="Genomic_DNA"/>
</dbReference>
<keyword evidence="4" id="KW-1185">Reference proteome</keyword>
<evidence type="ECO:0000313" key="1">
    <source>
        <dbReference type="EMBL" id="SDR85041.1"/>
    </source>
</evidence>
<dbReference type="EMBL" id="FNTB01000001">
    <property type="protein sequence ID" value="SEB46472.1"/>
    <property type="molecule type" value="Genomic_DNA"/>
</dbReference>
<dbReference type="AlphaFoldDB" id="A0A1H4JLG0"/>
<evidence type="ECO:0000313" key="4">
    <source>
        <dbReference type="Proteomes" id="UP000199574"/>
    </source>
</evidence>
<proteinExistence type="predicted"/>
<sequence length="68" mass="7991">MLKMPRFLLTLFIGIWLQSCAKDTDLISEYVVLDTSKYEYRSVEMNPEFKIEKSIENLETVVLIPFSN</sequence>
<dbReference type="Proteomes" id="UP000183038">
    <property type="component" value="Unassembled WGS sequence"/>
</dbReference>
<organism evidence="2 3">
    <name type="scientific">Maribacter dokdonensis</name>
    <dbReference type="NCBI Taxonomy" id="320912"/>
    <lineage>
        <taxon>Bacteria</taxon>
        <taxon>Pseudomonadati</taxon>
        <taxon>Bacteroidota</taxon>
        <taxon>Flavobacteriia</taxon>
        <taxon>Flavobacteriales</taxon>
        <taxon>Flavobacteriaceae</taxon>
        <taxon>Maribacter</taxon>
    </lineage>
</organism>
<reference evidence="1 4" key="2">
    <citation type="submission" date="2016-10" db="EMBL/GenBank/DDBJ databases">
        <authorList>
            <person name="Varghese N."/>
            <person name="Submissions S."/>
        </authorList>
    </citation>
    <scope>NUCLEOTIDE SEQUENCE [LARGE SCALE GENOMIC DNA]</scope>
    <source>
        <strain evidence="1 4">MAR_2009_60</strain>
    </source>
</reference>